<feature type="domain" description="Major facilitator superfamily (MFS) profile" evidence="3">
    <location>
        <begin position="1"/>
        <end position="141"/>
    </location>
</feature>
<dbReference type="EMBL" id="WJQU01000001">
    <property type="protein sequence ID" value="KAJ6645480.1"/>
    <property type="molecule type" value="Genomic_DNA"/>
</dbReference>
<keyword evidence="2" id="KW-0472">Membrane</keyword>
<dbReference type="AlphaFoldDB" id="A0A9Q0N855"/>
<dbReference type="Pfam" id="PF07690">
    <property type="entry name" value="MFS_1"/>
    <property type="match status" value="1"/>
</dbReference>
<dbReference type="Proteomes" id="UP001151699">
    <property type="component" value="Chromosome A"/>
</dbReference>
<evidence type="ECO:0000313" key="4">
    <source>
        <dbReference type="EMBL" id="KAJ6645480.1"/>
    </source>
</evidence>
<feature type="non-terminal residue" evidence="4">
    <location>
        <position position="141"/>
    </location>
</feature>
<feature type="non-terminal residue" evidence="4">
    <location>
        <position position="1"/>
    </location>
</feature>
<evidence type="ECO:0000256" key="2">
    <source>
        <dbReference type="SAM" id="Phobius"/>
    </source>
</evidence>
<feature type="transmembrane region" description="Helical" evidence="2">
    <location>
        <begin position="39"/>
        <end position="61"/>
    </location>
</feature>
<dbReference type="InterPro" id="IPR050327">
    <property type="entry name" value="Proton-linked_MCT"/>
</dbReference>
<dbReference type="GO" id="GO:0008028">
    <property type="term" value="F:monocarboxylic acid transmembrane transporter activity"/>
    <property type="evidence" value="ECO:0007669"/>
    <property type="project" value="TreeGrafter"/>
</dbReference>
<dbReference type="PANTHER" id="PTHR11360">
    <property type="entry name" value="MONOCARBOXYLATE TRANSPORTER"/>
    <property type="match status" value="1"/>
</dbReference>
<dbReference type="PROSITE" id="PS50850">
    <property type="entry name" value="MFS"/>
    <property type="match status" value="1"/>
</dbReference>
<comment type="subcellular location">
    <subcellularLocation>
        <location evidence="1">Membrane</location>
        <topology evidence="1">Multi-pass membrane protein</topology>
    </subcellularLocation>
</comment>
<accession>A0A9Q0N855</accession>
<dbReference type="InterPro" id="IPR036259">
    <property type="entry name" value="MFS_trans_sf"/>
</dbReference>
<proteinExistence type="predicted"/>
<keyword evidence="2" id="KW-1133">Transmembrane helix</keyword>
<name>A0A9Q0N855_9DIPT</name>
<gene>
    <name evidence="4" type="primary">SLC16A9_0</name>
    <name evidence="4" type="ORF">Bhyg_00686</name>
</gene>
<dbReference type="InterPro" id="IPR011701">
    <property type="entry name" value="MFS"/>
</dbReference>
<feature type="transmembrane region" description="Helical" evidence="2">
    <location>
        <begin position="6"/>
        <end position="27"/>
    </location>
</feature>
<dbReference type="Gene3D" id="1.20.1250.20">
    <property type="entry name" value="MFS general substrate transporter like domains"/>
    <property type="match status" value="1"/>
</dbReference>
<keyword evidence="2" id="KW-0812">Transmembrane</keyword>
<dbReference type="PANTHER" id="PTHR11360:SF306">
    <property type="entry name" value="RE01051P"/>
    <property type="match status" value="1"/>
</dbReference>
<dbReference type="OrthoDB" id="2213137at2759"/>
<evidence type="ECO:0000256" key="1">
    <source>
        <dbReference type="ARBA" id="ARBA00004141"/>
    </source>
</evidence>
<keyword evidence="5" id="KW-1185">Reference proteome</keyword>
<dbReference type="SUPFAM" id="SSF103473">
    <property type="entry name" value="MFS general substrate transporter"/>
    <property type="match status" value="1"/>
</dbReference>
<evidence type="ECO:0000259" key="3">
    <source>
        <dbReference type="PROSITE" id="PS50850"/>
    </source>
</evidence>
<sequence>FSKSEAGLFVATSALLDLIGRLGLGYLSDLQIFDRKKAYIVCILGAGTAVLLIPSAKSWYLMGCASASYGLCLGCWYLLMPVLLADLFGTERISSSYGLVRMFQSVGAISVPPLAGFSRDLSGGYEICFYCMGTCMVLGSV</sequence>
<reference evidence="4" key="1">
    <citation type="submission" date="2022-07" db="EMBL/GenBank/DDBJ databases">
        <authorList>
            <person name="Trinca V."/>
            <person name="Uliana J.V.C."/>
            <person name="Torres T.T."/>
            <person name="Ward R.J."/>
            <person name="Monesi N."/>
        </authorList>
    </citation>
    <scope>NUCLEOTIDE SEQUENCE</scope>
    <source>
        <strain evidence="4">HSMRA1968</strain>
        <tissue evidence="4">Whole embryos</tissue>
    </source>
</reference>
<organism evidence="4 5">
    <name type="scientific">Pseudolycoriella hygida</name>
    <dbReference type="NCBI Taxonomy" id="35572"/>
    <lineage>
        <taxon>Eukaryota</taxon>
        <taxon>Metazoa</taxon>
        <taxon>Ecdysozoa</taxon>
        <taxon>Arthropoda</taxon>
        <taxon>Hexapoda</taxon>
        <taxon>Insecta</taxon>
        <taxon>Pterygota</taxon>
        <taxon>Neoptera</taxon>
        <taxon>Endopterygota</taxon>
        <taxon>Diptera</taxon>
        <taxon>Nematocera</taxon>
        <taxon>Sciaroidea</taxon>
        <taxon>Sciaridae</taxon>
        <taxon>Pseudolycoriella</taxon>
    </lineage>
</organism>
<dbReference type="InterPro" id="IPR020846">
    <property type="entry name" value="MFS_dom"/>
</dbReference>
<dbReference type="GO" id="GO:0016020">
    <property type="term" value="C:membrane"/>
    <property type="evidence" value="ECO:0007669"/>
    <property type="project" value="UniProtKB-SubCell"/>
</dbReference>
<comment type="caution">
    <text evidence="4">The sequence shown here is derived from an EMBL/GenBank/DDBJ whole genome shotgun (WGS) entry which is preliminary data.</text>
</comment>
<protein>
    <submittedName>
        <fullName evidence="4">Monocarboxylate transporter 9</fullName>
    </submittedName>
</protein>
<evidence type="ECO:0000313" key="5">
    <source>
        <dbReference type="Proteomes" id="UP001151699"/>
    </source>
</evidence>
<feature type="transmembrane region" description="Helical" evidence="2">
    <location>
        <begin position="67"/>
        <end position="88"/>
    </location>
</feature>